<dbReference type="EMBL" id="JADBEE010000001">
    <property type="protein sequence ID" value="MBE1514073.1"/>
    <property type="molecule type" value="Genomic_DNA"/>
</dbReference>
<name>A0ABR9J500_9MICC</name>
<dbReference type="Proteomes" id="UP000636579">
    <property type="component" value="Unassembled WGS sequence"/>
</dbReference>
<keyword evidence="2" id="KW-1185">Reference proteome</keyword>
<accession>A0ABR9J500</accession>
<protein>
    <submittedName>
        <fullName evidence="1">Uncharacterized protein</fullName>
    </submittedName>
</protein>
<sequence>MHAARKMVLAGGAAAILTGCSAGGPSAEDPGSSGLLSKVRQHIEDEGRDYIVGSSAANAGPAGGRSEWTATEDEVSLFAACKGSPEGGEFLLDGEVLDISCGEEGSVQLIEPNYEPDGEVVITNEGLEQGTEFAIAMASTAEDEN</sequence>
<organism evidence="1 2">
    <name type="scientific">Nesterenkonia halotolerans</name>
    <dbReference type="NCBI Taxonomy" id="225325"/>
    <lineage>
        <taxon>Bacteria</taxon>
        <taxon>Bacillati</taxon>
        <taxon>Actinomycetota</taxon>
        <taxon>Actinomycetes</taxon>
        <taxon>Micrococcales</taxon>
        <taxon>Micrococcaceae</taxon>
        <taxon>Nesterenkonia</taxon>
    </lineage>
</organism>
<proteinExistence type="predicted"/>
<reference evidence="1 2" key="1">
    <citation type="submission" date="2020-10" db="EMBL/GenBank/DDBJ databases">
        <title>Sequencing the genomes of 1000 actinobacteria strains.</title>
        <authorList>
            <person name="Klenk H.-P."/>
        </authorList>
    </citation>
    <scope>NUCLEOTIDE SEQUENCE [LARGE SCALE GENOMIC DNA]</scope>
    <source>
        <strain evidence="1 2">DSM 15474</strain>
    </source>
</reference>
<dbReference type="RefSeq" id="WP_192590872.1">
    <property type="nucleotide sequence ID" value="NZ_JADBEE010000001.1"/>
</dbReference>
<evidence type="ECO:0000313" key="2">
    <source>
        <dbReference type="Proteomes" id="UP000636579"/>
    </source>
</evidence>
<evidence type="ECO:0000313" key="1">
    <source>
        <dbReference type="EMBL" id="MBE1514073.1"/>
    </source>
</evidence>
<gene>
    <name evidence="1" type="ORF">H4W26_000828</name>
</gene>
<comment type="caution">
    <text evidence="1">The sequence shown here is derived from an EMBL/GenBank/DDBJ whole genome shotgun (WGS) entry which is preliminary data.</text>
</comment>
<dbReference type="PROSITE" id="PS51257">
    <property type="entry name" value="PROKAR_LIPOPROTEIN"/>
    <property type="match status" value="1"/>
</dbReference>